<dbReference type="InterPro" id="IPR009057">
    <property type="entry name" value="Homeodomain-like_sf"/>
</dbReference>
<dbReference type="PANTHER" id="PTHR47506:SF1">
    <property type="entry name" value="HTH-TYPE TRANSCRIPTIONAL REGULATOR YJDC"/>
    <property type="match status" value="1"/>
</dbReference>
<dbReference type="InterPro" id="IPR036271">
    <property type="entry name" value="Tet_transcr_reg_TetR-rel_C_sf"/>
</dbReference>
<sequence length="208" mass="22263">MSSRGRPRAFDRTVALKRGMEVFWQHGFEGSSMTDLTTAMGISSPSLYAAFRSKEALYLEAVCHFSETAAAGTFRALMEAPTLREGLAGMLNASIGCSTQQGRPQGCMIALGATHCAPENDGIRQELKEMRRTLQDTLRLKFEAAIADGLLPPDADAASLAAYYATVVHGISIQARDGATREELTAVVAHALAAFDRITRVNDPAGLA</sequence>
<dbReference type="OrthoDB" id="9795242at2"/>
<keyword evidence="7" id="KW-1185">Reference proteome</keyword>
<reference evidence="6 7" key="1">
    <citation type="journal article" date="2019" name="Syst. Appl. Microbiol.">
        <title>Microvirga tunisiensis sp. nov., a root nodule symbiotic bacterium isolated from Lupinus micranthus and L. luteus grown in Northern Tunisia.</title>
        <authorList>
            <person name="Msaddak A."/>
            <person name="Rejili M."/>
            <person name="Duran D."/>
            <person name="Mars M."/>
            <person name="Palacios J.M."/>
            <person name="Ruiz-Argueso T."/>
            <person name="Rey L."/>
            <person name="Imperial J."/>
        </authorList>
    </citation>
    <scope>NUCLEOTIDE SEQUENCE [LARGE SCALE GENOMIC DNA]</scope>
    <source>
        <strain evidence="6 7">Lmie10</strain>
    </source>
</reference>
<dbReference type="PANTHER" id="PTHR47506">
    <property type="entry name" value="TRANSCRIPTIONAL REGULATORY PROTEIN"/>
    <property type="match status" value="1"/>
</dbReference>
<evidence type="ECO:0000256" key="3">
    <source>
        <dbReference type="ARBA" id="ARBA00023163"/>
    </source>
</evidence>
<keyword evidence="2 4" id="KW-0238">DNA-binding</keyword>
<evidence type="ECO:0000256" key="1">
    <source>
        <dbReference type="ARBA" id="ARBA00023015"/>
    </source>
</evidence>
<feature type="domain" description="HTH tetR-type" evidence="5">
    <location>
        <begin position="9"/>
        <end position="69"/>
    </location>
</feature>
<protein>
    <submittedName>
        <fullName evidence="6">TetR/AcrR family transcriptional regulator</fullName>
    </submittedName>
</protein>
<evidence type="ECO:0000256" key="4">
    <source>
        <dbReference type="PROSITE-ProRule" id="PRU00335"/>
    </source>
</evidence>
<feature type="DNA-binding region" description="H-T-H motif" evidence="4">
    <location>
        <begin position="32"/>
        <end position="51"/>
    </location>
</feature>
<dbReference type="Gene3D" id="1.10.357.10">
    <property type="entry name" value="Tetracycline Repressor, domain 2"/>
    <property type="match status" value="1"/>
</dbReference>
<evidence type="ECO:0000313" key="6">
    <source>
        <dbReference type="EMBL" id="MPR26419.1"/>
    </source>
</evidence>
<evidence type="ECO:0000313" key="7">
    <source>
        <dbReference type="Proteomes" id="UP000403266"/>
    </source>
</evidence>
<accession>A0A5N7MJ41</accession>
<organism evidence="6 7">
    <name type="scientific">Microvirga tunisiensis</name>
    <dbReference type="NCBI Taxonomy" id="2108360"/>
    <lineage>
        <taxon>Bacteria</taxon>
        <taxon>Pseudomonadati</taxon>
        <taxon>Pseudomonadota</taxon>
        <taxon>Alphaproteobacteria</taxon>
        <taxon>Hyphomicrobiales</taxon>
        <taxon>Methylobacteriaceae</taxon>
        <taxon>Microvirga</taxon>
    </lineage>
</organism>
<gene>
    <name evidence="6" type="ORF">FS320_14590</name>
</gene>
<dbReference type="Proteomes" id="UP000403266">
    <property type="component" value="Unassembled WGS sequence"/>
</dbReference>
<dbReference type="InterPro" id="IPR011075">
    <property type="entry name" value="TetR_C"/>
</dbReference>
<dbReference type="AlphaFoldDB" id="A0A5N7MJ41"/>
<evidence type="ECO:0000256" key="2">
    <source>
        <dbReference type="ARBA" id="ARBA00023125"/>
    </source>
</evidence>
<dbReference type="PROSITE" id="PS01081">
    <property type="entry name" value="HTH_TETR_1"/>
    <property type="match status" value="1"/>
</dbReference>
<dbReference type="SUPFAM" id="SSF46689">
    <property type="entry name" value="Homeodomain-like"/>
    <property type="match status" value="1"/>
</dbReference>
<dbReference type="InterPro" id="IPR001647">
    <property type="entry name" value="HTH_TetR"/>
</dbReference>
<dbReference type="RefSeq" id="WP_152712596.1">
    <property type="nucleotide sequence ID" value="NZ_VOSJ01000050.1"/>
</dbReference>
<keyword evidence="3" id="KW-0804">Transcription</keyword>
<dbReference type="SUPFAM" id="SSF48498">
    <property type="entry name" value="Tetracyclin repressor-like, C-terminal domain"/>
    <property type="match status" value="1"/>
</dbReference>
<keyword evidence="1" id="KW-0805">Transcription regulation</keyword>
<dbReference type="PROSITE" id="PS50977">
    <property type="entry name" value="HTH_TETR_2"/>
    <property type="match status" value="1"/>
</dbReference>
<comment type="caution">
    <text evidence="6">The sequence shown here is derived from an EMBL/GenBank/DDBJ whole genome shotgun (WGS) entry which is preliminary data.</text>
</comment>
<dbReference type="EMBL" id="VOSK01000049">
    <property type="protein sequence ID" value="MPR26419.1"/>
    <property type="molecule type" value="Genomic_DNA"/>
</dbReference>
<proteinExistence type="predicted"/>
<name>A0A5N7MJ41_9HYPH</name>
<dbReference type="Pfam" id="PF16925">
    <property type="entry name" value="TetR_C_13"/>
    <property type="match status" value="1"/>
</dbReference>
<dbReference type="Gene3D" id="1.10.10.60">
    <property type="entry name" value="Homeodomain-like"/>
    <property type="match status" value="1"/>
</dbReference>
<dbReference type="GO" id="GO:0003677">
    <property type="term" value="F:DNA binding"/>
    <property type="evidence" value="ECO:0007669"/>
    <property type="project" value="UniProtKB-UniRule"/>
</dbReference>
<evidence type="ECO:0000259" key="5">
    <source>
        <dbReference type="PROSITE" id="PS50977"/>
    </source>
</evidence>
<dbReference type="Pfam" id="PF00440">
    <property type="entry name" value="TetR_N"/>
    <property type="match status" value="1"/>
</dbReference>
<dbReference type="InterPro" id="IPR023772">
    <property type="entry name" value="DNA-bd_HTH_TetR-type_CS"/>
</dbReference>